<organism evidence="2 3">
    <name type="scientific">Aureobasidium melanogenum</name>
    <name type="common">Aureobasidium pullulans var. melanogenum</name>
    <dbReference type="NCBI Taxonomy" id="46634"/>
    <lineage>
        <taxon>Eukaryota</taxon>
        <taxon>Fungi</taxon>
        <taxon>Dikarya</taxon>
        <taxon>Ascomycota</taxon>
        <taxon>Pezizomycotina</taxon>
        <taxon>Dothideomycetes</taxon>
        <taxon>Dothideomycetidae</taxon>
        <taxon>Dothideales</taxon>
        <taxon>Saccotheciaceae</taxon>
        <taxon>Aureobasidium</taxon>
    </lineage>
</organism>
<reference evidence="2" key="1">
    <citation type="journal article" date="2021" name="J Fungi (Basel)">
        <title>Virulence traits and population genomics of the black yeast Aureobasidium melanogenum.</title>
        <authorList>
            <person name="Cernosa A."/>
            <person name="Sun X."/>
            <person name="Gostincar C."/>
            <person name="Fang C."/>
            <person name="Gunde-Cimerman N."/>
            <person name="Song Z."/>
        </authorList>
    </citation>
    <scope>NUCLEOTIDE SEQUENCE</scope>
    <source>
        <strain evidence="2">EXF-9298</strain>
    </source>
</reference>
<gene>
    <name evidence="2" type="ORF">KCU98_g6320</name>
</gene>
<reference evidence="2" key="2">
    <citation type="submission" date="2021-08" db="EMBL/GenBank/DDBJ databases">
        <authorList>
            <person name="Gostincar C."/>
            <person name="Sun X."/>
            <person name="Song Z."/>
            <person name="Gunde-Cimerman N."/>
        </authorList>
    </citation>
    <scope>NUCLEOTIDE SEQUENCE</scope>
    <source>
        <strain evidence="2">EXF-9298</strain>
    </source>
</reference>
<feature type="region of interest" description="Disordered" evidence="1">
    <location>
        <begin position="35"/>
        <end position="69"/>
    </location>
</feature>
<comment type="caution">
    <text evidence="2">The sequence shown here is derived from an EMBL/GenBank/DDBJ whole genome shotgun (WGS) entry which is preliminary data.</text>
</comment>
<keyword evidence="3" id="KW-1185">Reference proteome</keyword>
<proteinExistence type="predicted"/>
<feature type="compositionally biased region" description="Basic and acidic residues" evidence="1">
    <location>
        <begin position="48"/>
        <end position="65"/>
    </location>
</feature>
<evidence type="ECO:0000313" key="3">
    <source>
        <dbReference type="Proteomes" id="UP000729357"/>
    </source>
</evidence>
<name>A0A9P8JXF5_AURME</name>
<protein>
    <submittedName>
        <fullName evidence="2">Uncharacterized protein</fullName>
    </submittedName>
</protein>
<dbReference type="EMBL" id="JAHFXS010000636">
    <property type="protein sequence ID" value="KAG9983117.1"/>
    <property type="molecule type" value="Genomic_DNA"/>
</dbReference>
<accession>A0A9P8JXF5</accession>
<dbReference type="Proteomes" id="UP000729357">
    <property type="component" value="Unassembled WGS sequence"/>
</dbReference>
<feature type="non-terminal residue" evidence="2">
    <location>
        <position position="1"/>
    </location>
</feature>
<evidence type="ECO:0000313" key="2">
    <source>
        <dbReference type="EMBL" id="KAG9983117.1"/>
    </source>
</evidence>
<evidence type="ECO:0000256" key="1">
    <source>
        <dbReference type="SAM" id="MobiDB-lite"/>
    </source>
</evidence>
<dbReference type="AlphaFoldDB" id="A0A9P8JXF5"/>
<sequence>MSSLTARDLLYKQVFDVDTRHQHWVWRGERGLLNSNEVEPLSKKQKSREKSQKRWAKRDAQESEMKAAGITDADIDPALFAMGPHGEKSNKYVERLMIDLKVSKKGEDQRKAESDN</sequence>